<dbReference type="KEGG" id="chn:A605_00565"/>
<keyword evidence="2" id="KW-0812">Transmembrane</keyword>
<dbReference type="Proteomes" id="UP000011723">
    <property type="component" value="Chromosome"/>
</dbReference>
<dbReference type="eggNOG" id="ENOG5032RRS">
    <property type="taxonomic scope" value="Bacteria"/>
</dbReference>
<feature type="compositionally biased region" description="Basic and acidic residues" evidence="1">
    <location>
        <begin position="132"/>
        <end position="149"/>
    </location>
</feature>
<dbReference type="InterPro" id="IPR004690">
    <property type="entry name" value="Maln_transptMadL"/>
</dbReference>
<protein>
    <recommendedName>
        <fullName evidence="5">Malonate transporter subunit MadL</fullName>
    </recommendedName>
</protein>
<evidence type="ECO:0000313" key="3">
    <source>
        <dbReference type="EMBL" id="AGF71129.1"/>
    </source>
</evidence>
<evidence type="ECO:0000313" key="4">
    <source>
        <dbReference type="Proteomes" id="UP000011723"/>
    </source>
</evidence>
<evidence type="ECO:0000256" key="1">
    <source>
        <dbReference type="SAM" id="MobiDB-lite"/>
    </source>
</evidence>
<feature type="region of interest" description="Disordered" evidence="1">
    <location>
        <begin position="119"/>
        <end position="149"/>
    </location>
</feature>
<keyword evidence="2" id="KW-0472">Membrane</keyword>
<proteinExistence type="predicted"/>
<dbReference type="Pfam" id="PF03817">
    <property type="entry name" value="MadL"/>
    <property type="match status" value="1"/>
</dbReference>
<accession>M1MTV5</accession>
<dbReference type="EMBL" id="CP003697">
    <property type="protein sequence ID" value="AGF71129.1"/>
    <property type="molecule type" value="Genomic_DNA"/>
</dbReference>
<feature type="transmembrane region" description="Helical" evidence="2">
    <location>
        <begin position="7"/>
        <end position="27"/>
    </location>
</feature>
<evidence type="ECO:0008006" key="5">
    <source>
        <dbReference type="Google" id="ProtNLM"/>
    </source>
</evidence>
<sequence length="149" mass="15627">MILYGTATLAICMLLGKIIGSLIGELVGVDADIGGVGFAMVMLIFASAWLRKRNLLPQPTEQGILFWSAMYIPIVIAMASIQNVSSAIAGGPMALIAGGVALAGCLALVPVVARIGAPSEPLPPPGQEENQEESKQEEKPKTKQEEKVK</sequence>
<dbReference type="RefSeq" id="WP_015399553.1">
    <property type="nucleotide sequence ID" value="NC_020302.1"/>
</dbReference>
<dbReference type="STRING" id="1121362.A605_00565"/>
<organism evidence="3 4">
    <name type="scientific">Corynebacterium halotolerans YIM 70093 = DSM 44683</name>
    <dbReference type="NCBI Taxonomy" id="1121362"/>
    <lineage>
        <taxon>Bacteria</taxon>
        <taxon>Bacillati</taxon>
        <taxon>Actinomycetota</taxon>
        <taxon>Actinomycetes</taxon>
        <taxon>Mycobacteriales</taxon>
        <taxon>Corynebacteriaceae</taxon>
        <taxon>Corynebacterium</taxon>
    </lineage>
</organism>
<dbReference type="PATRIC" id="fig|1121362.3.peg.107"/>
<feature type="transmembrane region" description="Helical" evidence="2">
    <location>
        <begin position="63"/>
        <end position="81"/>
    </location>
</feature>
<dbReference type="NCBIfam" id="TIGR00807">
    <property type="entry name" value="malonate_madL"/>
    <property type="match status" value="1"/>
</dbReference>
<keyword evidence="4" id="KW-1185">Reference proteome</keyword>
<dbReference type="OrthoDB" id="286752at2"/>
<name>M1MTV5_9CORY</name>
<gene>
    <name evidence="3" type="ORF">A605_00565</name>
</gene>
<feature type="transmembrane region" description="Helical" evidence="2">
    <location>
        <begin position="93"/>
        <end position="113"/>
    </location>
</feature>
<dbReference type="GO" id="GO:0016020">
    <property type="term" value="C:membrane"/>
    <property type="evidence" value="ECO:0007669"/>
    <property type="project" value="InterPro"/>
</dbReference>
<feature type="transmembrane region" description="Helical" evidence="2">
    <location>
        <begin position="33"/>
        <end position="51"/>
    </location>
</feature>
<evidence type="ECO:0000256" key="2">
    <source>
        <dbReference type="SAM" id="Phobius"/>
    </source>
</evidence>
<dbReference type="AlphaFoldDB" id="M1MTV5"/>
<dbReference type="HOGENOM" id="CLU_141562_0_0_11"/>
<reference evidence="3 4" key="1">
    <citation type="journal article" date="2012" name="Stand. Genomic Sci.">
        <title>Genome sequence of the halotolerant bacterium Corynebacterium halotolerans type strain YIM 70093(T) (= DSM 44683(T)).</title>
        <authorList>
            <person name="Ruckert C."/>
            <person name="Albersmeier A."/>
            <person name="Al-Dilaimi A."/>
            <person name="Niehaus K."/>
            <person name="Szczepanowski R."/>
            <person name="Kalinowski J."/>
        </authorList>
    </citation>
    <scope>NUCLEOTIDE SEQUENCE [LARGE SCALE GENOMIC DNA]</scope>
    <source>
        <strain evidence="3">YIM 70093</strain>
    </source>
</reference>
<keyword evidence="2" id="KW-1133">Transmembrane helix</keyword>